<dbReference type="InterPro" id="IPR014729">
    <property type="entry name" value="Rossmann-like_a/b/a_fold"/>
</dbReference>
<dbReference type="InterPro" id="IPR001278">
    <property type="entry name" value="Arg-tRNA-ligase"/>
</dbReference>
<dbReference type="EMBL" id="AUZX01008959">
    <property type="protein sequence ID" value="EQD53539.1"/>
    <property type="molecule type" value="Genomic_DNA"/>
</dbReference>
<feature type="domain" description="Arginyl-tRNA synthetase catalytic core" evidence="1">
    <location>
        <begin position="1"/>
        <end position="118"/>
    </location>
</feature>
<evidence type="ECO:0000259" key="1">
    <source>
        <dbReference type="Pfam" id="PF00750"/>
    </source>
</evidence>
<accession>T1BJV8</accession>
<name>T1BJV8_9ZZZZ</name>
<proteinExistence type="predicted"/>
<evidence type="ECO:0000313" key="2">
    <source>
        <dbReference type="EMBL" id="EQD53539.1"/>
    </source>
</evidence>
<dbReference type="GO" id="GO:0006420">
    <property type="term" value="P:arginyl-tRNA aminoacylation"/>
    <property type="evidence" value="ECO:0007669"/>
    <property type="project" value="InterPro"/>
</dbReference>
<reference evidence="2" key="1">
    <citation type="submission" date="2013-08" db="EMBL/GenBank/DDBJ databases">
        <authorList>
            <person name="Mendez C."/>
            <person name="Richter M."/>
            <person name="Ferrer M."/>
            <person name="Sanchez J."/>
        </authorList>
    </citation>
    <scope>NUCLEOTIDE SEQUENCE</scope>
</reference>
<sequence>MHMGQVRNVLLGDAIANLYRNAGYNVEREDYIDDLGLQVAEVMWGLSHLDKIGVTFEDKKKFDSMIGKVYVAVNRILDDKEVKEEIANMLVNMEQGGTYESKTAREMAEEFVKAEYETLAKMGIYHDVLVWES</sequence>
<dbReference type="PRINTS" id="PR01038">
    <property type="entry name" value="TRNASYNTHARG"/>
</dbReference>
<dbReference type="Pfam" id="PF00750">
    <property type="entry name" value="tRNA-synt_1d"/>
    <property type="match status" value="1"/>
</dbReference>
<dbReference type="PANTHER" id="PTHR11956:SF5">
    <property type="entry name" value="ARGININE--TRNA LIGASE, CYTOPLASMIC"/>
    <property type="match status" value="1"/>
</dbReference>
<protein>
    <submittedName>
        <fullName evidence="2">Arginyl-tRNA synthetase</fullName>
        <ecNumber evidence="2">6.1.1.19</ecNumber>
    </submittedName>
</protein>
<organism evidence="2">
    <name type="scientific">mine drainage metagenome</name>
    <dbReference type="NCBI Taxonomy" id="410659"/>
    <lineage>
        <taxon>unclassified sequences</taxon>
        <taxon>metagenomes</taxon>
        <taxon>ecological metagenomes</taxon>
    </lineage>
</organism>
<comment type="caution">
    <text evidence="2">The sequence shown here is derived from an EMBL/GenBank/DDBJ whole genome shotgun (WGS) entry which is preliminary data.</text>
</comment>
<dbReference type="InterPro" id="IPR035684">
    <property type="entry name" value="ArgRS_core"/>
</dbReference>
<gene>
    <name evidence="2" type="ORF">B1A_12348</name>
</gene>
<dbReference type="GO" id="GO:0005524">
    <property type="term" value="F:ATP binding"/>
    <property type="evidence" value="ECO:0007669"/>
    <property type="project" value="InterPro"/>
</dbReference>
<dbReference type="SUPFAM" id="SSF52374">
    <property type="entry name" value="Nucleotidylyl transferase"/>
    <property type="match status" value="1"/>
</dbReference>
<reference evidence="2" key="2">
    <citation type="journal article" date="2014" name="ISME J.">
        <title>Microbial stratification in low pH oxic and suboxic macroscopic growths along an acid mine drainage.</title>
        <authorList>
            <person name="Mendez-Garcia C."/>
            <person name="Mesa V."/>
            <person name="Sprenger R.R."/>
            <person name="Richter M."/>
            <person name="Diez M.S."/>
            <person name="Solano J."/>
            <person name="Bargiela R."/>
            <person name="Golyshina O.V."/>
            <person name="Manteca A."/>
            <person name="Ramos J.L."/>
            <person name="Gallego J.R."/>
            <person name="Llorente I."/>
            <person name="Martins Dos Santos V.A."/>
            <person name="Jensen O.N."/>
            <person name="Pelaez A.I."/>
            <person name="Sanchez J."/>
            <person name="Ferrer M."/>
        </authorList>
    </citation>
    <scope>NUCLEOTIDE SEQUENCE</scope>
</reference>
<feature type="non-terminal residue" evidence="2">
    <location>
        <position position="133"/>
    </location>
</feature>
<dbReference type="GO" id="GO:0004814">
    <property type="term" value="F:arginine-tRNA ligase activity"/>
    <property type="evidence" value="ECO:0007669"/>
    <property type="project" value="UniProtKB-EC"/>
</dbReference>
<dbReference type="AlphaFoldDB" id="T1BJV8"/>
<dbReference type="PANTHER" id="PTHR11956">
    <property type="entry name" value="ARGINYL-TRNA SYNTHETASE"/>
    <property type="match status" value="1"/>
</dbReference>
<dbReference type="EC" id="6.1.1.19" evidence="2"/>
<keyword evidence="2" id="KW-0436">Ligase</keyword>
<dbReference type="Gene3D" id="3.40.50.620">
    <property type="entry name" value="HUPs"/>
    <property type="match status" value="1"/>
</dbReference>
<keyword evidence="2" id="KW-0030">Aminoacyl-tRNA synthetase</keyword>